<dbReference type="InterPro" id="IPR044068">
    <property type="entry name" value="CB"/>
</dbReference>
<evidence type="ECO:0000256" key="5">
    <source>
        <dbReference type="SAM" id="MobiDB-lite"/>
    </source>
</evidence>
<dbReference type="GO" id="GO:0003677">
    <property type="term" value="F:DNA binding"/>
    <property type="evidence" value="ECO:0007669"/>
    <property type="project" value="UniProtKB-UniRule"/>
</dbReference>
<protein>
    <submittedName>
        <fullName evidence="8">Integrase family protein</fullName>
    </submittedName>
</protein>
<dbReference type="InterPro" id="IPR002104">
    <property type="entry name" value="Integrase_catalytic"/>
</dbReference>
<dbReference type="PROSITE" id="PS51898">
    <property type="entry name" value="TYR_RECOMBINASE"/>
    <property type="match status" value="1"/>
</dbReference>
<dbReference type="Pfam" id="PF00589">
    <property type="entry name" value="Phage_integrase"/>
    <property type="match status" value="1"/>
</dbReference>
<gene>
    <name evidence="8" type="ORF">AMETH_3463</name>
</gene>
<comment type="similarity">
    <text evidence="1">Belongs to the 'phage' integrase family.</text>
</comment>
<evidence type="ECO:0000256" key="1">
    <source>
        <dbReference type="ARBA" id="ARBA00008857"/>
    </source>
</evidence>
<dbReference type="Gene3D" id="1.10.150.130">
    <property type="match status" value="1"/>
</dbReference>
<proteinExistence type="inferred from homology"/>
<evidence type="ECO:0000313" key="8">
    <source>
        <dbReference type="EMBL" id="AIJ23555.1"/>
    </source>
</evidence>
<feature type="region of interest" description="Disordered" evidence="5">
    <location>
        <begin position="350"/>
        <end position="372"/>
    </location>
</feature>
<dbReference type="Gene3D" id="1.10.443.10">
    <property type="entry name" value="Intergrase catalytic core"/>
    <property type="match status" value="1"/>
</dbReference>
<keyword evidence="2 4" id="KW-0238">DNA-binding</keyword>
<name>A0A076MXZ3_AMYME</name>
<dbReference type="KEGG" id="amq:AMETH_3463"/>
<dbReference type="GO" id="GO:0006310">
    <property type="term" value="P:DNA recombination"/>
    <property type="evidence" value="ECO:0007669"/>
    <property type="project" value="UniProtKB-KW"/>
</dbReference>
<dbReference type="STRING" id="1068978.AMETH_3463"/>
<dbReference type="RefSeq" id="WP_017982391.1">
    <property type="nucleotide sequence ID" value="NZ_AQUL01000001.1"/>
</dbReference>
<dbReference type="HOGENOM" id="CLU_027562_9_6_11"/>
<dbReference type="OrthoDB" id="4137935at2"/>
<evidence type="ECO:0000256" key="4">
    <source>
        <dbReference type="PROSITE-ProRule" id="PRU01248"/>
    </source>
</evidence>
<dbReference type="PROSITE" id="PS51900">
    <property type="entry name" value="CB"/>
    <property type="match status" value="1"/>
</dbReference>
<evidence type="ECO:0000259" key="6">
    <source>
        <dbReference type="PROSITE" id="PS51898"/>
    </source>
</evidence>
<dbReference type="GO" id="GO:0015074">
    <property type="term" value="P:DNA integration"/>
    <property type="evidence" value="ECO:0007669"/>
    <property type="project" value="InterPro"/>
</dbReference>
<dbReference type="InterPro" id="IPR013762">
    <property type="entry name" value="Integrase-like_cat_sf"/>
</dbReference>
<dbReference type="PATRIC" id="fig|1068978.7.peg.3698"/>
<feature type="domain" description="Core-binding (CB)" evidence="7">
    <location>
        <begin position="49"/>
        <end position="127"/>
    </location>
</feature>
<feature type="compositionally biased region" description="Basic and acidic residues" evidence="5">
    <location>
        <begin position="361"/>
        <end position="372"/>
    </location>
</feature>
<dbReference type="InterPro" id="IPR010998">
    <property type="entry name" value="Integrase_recombinase_N"/>
</dbReference>
<accession>A0A076MXZ3</accession>
<dbReference type="EMBL" id="CP009110">
    <property type="protein sequence ID" value="AIJ23555.1"/>
    <property type="molecule type" value="Genomic_DNA"/>
</dbReference>
<evidence type="ECO:0000313" key="9">
    <source>
        <dbReference type="Proteomes" id="UP000062973"/>
    </source>
</evidence>
<evidence type="ECO:0000259" key="7">
    <source>
        <dbReference type="PROSITE" id="PS51900"/>
    </source>
</evidence>
<feature type="domain" description="Tyr recombinase" evidence="6">
    <location>
        <begin position="149"/>
        <end position="346"/>
    </location>
</feature>
<reference evidence="8 9" key="1">
    <citation type="submission" date="2014-07" db="EMBL/GenBank/DDBJ databases">
        <title>Whole Genome Sequence of the Amycolatopsis methanolica 239.</title>
        <authorList>
            <person name="Tang B."/>
        </authorList>
    </citation>
    <scope>NUCLEOTIDE SEQUENCE [LARGE SCALE GENOMIC DNA]</scope>
    <source>
        <strain evidence="8 9">239</strain>
    </source>
</reference>
<dbReference type="Proteomes" id="UP000062973">
    <property type="component" value="Chromosome"/>
</dbReference>
<keyword evidence="3" id="KW-0233">DNA recombination</keyword>
<keyword evidence="9" id="KW-1185">Reference proteome</keyword>
<dbReference type="InterPro" id="IPR050090">
    <property type="entry name" value="Tyrosine_recombinase_XerCD"/>
</dbReference>
<dbReference type="PANTHER" id="PTHR30349:SF41">
    <property type="entry name" value="INTEGRASE_RECOMBINASE PROTEIN MJ0367-RELATED"/>
    <property type="match status" value="1"/>
</dbReference>
<dbReference type="SUPFAM" id="SSF56349">
    <property type="entry name" value="DNA breaking-rejoining enzymes"/>
    <property type="match status" value="1"/>
</dbReference>
<dbReference type="InterPro" id="IPR011010">
    <property type="entry name" value="DNA_brk_join_enz"/>
</dbReference>
<evidence type="ECO:0000256" key="3">
    <source>
        <dbReference type="ARBA" id="ARBA00023172"/>
    </source>
</evidence>
<sequence>MTGDDTIELAPFAPRPLPAREPAPDALRAWLDEAVAELPALPGKLTDRHGPRAITHAWLLAMKSHQTRRSYWRGIGLWLSYCDWHRVDPLAARLADVRDWIALLDPGSPVTHNARLAAVSSWYTELIDNRVHDDNPARLVPRHKRDQESQTRALTYEELLALLGHARDRAAQLGTEAALRNLAILEIMATTAVRSGAILHARCGPDGDLGVDHGHRILRYVNKGGHRKTADILGRADAALGDYLAARAAREGKAVAELSGWLFATRTGTPLTSRDLGNLLRETARGAGLDQPDDVVPHSLRHTVLTLGYEQGVSVEDLADLAGHESVATTLIYVRRSRRRQTTQMLADLTGGTTAEPAEPAEQRHLRLVRDA</sequence>
<dbReference type="AlphaFoldDB" id="A0A076MXZ3"/>
<dbReference type="PANTHER" id="PTHR30349">
    <property type="entry name" value="PHAGE INTEGRASE-RELATED"/>
    <property type="match status" value="1"/>
</dbReference>
<organism evidence="8 9">
    <name type="scientific">Amycolatopsis methanolica 239</name>
    <dbReference type="NCBI Taxonomy" id="1068978"/>
    <lineage>
        <taxon>Bacteria</taxon>
        <taxon>Bacillati</taxon>
        <taxon>Actinomycetota</taxon>
        <taxon>Actinomycetes</taxon>
        <taxon>Pseudonocardiales</taxon>
        <taxon>Pseudonocardiaceae</taxon>
        <taxon>Amycolatopsis</taxon>
        <taxon>Amycolatopsis methanolica group</taxon>
    </lineage>
</organism>
<dbReference type="eggNOG" id="COG4974">
    <property type="taxonomic scope" value="Bacteria"/>
</dbReference>
<evidence type="ECO:0000256" key="2">
    <source>
        <dbReference type="ARBA" id="ARBA00023125"/>
    </source>
</evidence>